<protein>
    <recommendedName>
        <fullName evidence="3">UBN2 domain-containing protein</fullName>
    </recommendedName>
</protein>
<dbReference type="EMBL" id="CM009300">
    <property type="protein sequence ID" value="PNT12086.1"/>
    <property type="molecule type" value="Genomic_DNA"/>
</dbReference>
<keyword evidence="2" id="KW-1185">Reference proteome</keyword>
<dbReference type="InParanoid" id="A0A2K1YGD8"/>
<reference evidence="1 2" key="1">
    <citation type="journal article" date="2006" name="Science">
        <title>The genome of black cottonwood, Populus trichocarpa (Torr. &amp; Gray).</title>
        <authorList>
            <person name="Tuskan G.A."/>
            <person name="Difazio S."/>
            <person name="Jansson S."/>
            <person name="Bohlmann J."/>
            <person name="Grigoriev I."/>
            <person name="Hellsten U."/>
            <person name="Putnam N."/>
            <person name="Ralph S."/>
            <person name="Rombauts S."/>
            <person name="Salamov A."/>
            <person name="Schein J."/>
            <person name="Sterck L."/>
            <person name="Aerts A."/>
            <person name="Bhalerao R.R."/>
            <person name="Bhalerao R.P."/>
            <person name="Blaudez D."/>
            <person name="Boerjan W."/>
            <person name="Brun A."/>
            <person name="Brunner A."/>
            <person name="Busov V."/>
            <person name="Campbell M."/>
            <person name="Carlson J."/>
            <person name="Chalot M."/>
            <person name="Chapman J."/>
            <person name="Chen G.L."/>
            <person name="Cooper D."/>
            <person name="Coutinho P.M."/>
            <person name="Couturier J."/>
            <person name="Covert S."/>
            <person name="Cronk Q."/>
            <person name="Cunningham R."/>
            <person name="Davis J."/>
            <person name="Degroeve S."/>
            <person name="Dejardin A."/>
            <person name="Depamphilis C."/>
            <person name="Detter J."/>
            <person name="Dirks B."/>
            <person name="Dubchak I."/>
            <person name="Duplessis S."/>
            <person name="Ehlting J."/>
            <person name="Ellis B."/>
            <person name="Gendler K."/>
            <person name="Goodstein D."/>
            <person name="Gribskov M."/>
            <person name="Grimwood J."/>
            <person name="Groover A."/>
            <person name="Gunter L."/>
            <person name="Hamberger B."/>
            <person name="Heinze B."/>
            <person name="Helariutta Y."/>
            <person name="Henrissat B."/>
            <person name="Holligan D."/>
            <person name="Holt R."/>
            <person name="Huang W."/>
            <person name="Islam-Faridi N."/>
            <person name="Jones S."/>
            <person name="Jones-Rhoades M."/>
            <person name="Jorgensen R."/>
            <person name="Joshi C."/>
            <person name="Kangasjarvi J."/>
            <person name="Karlsson J."/>
            <person name="Kelleher C."/>
            <person name="Kirkpatrick R."/>
            <person name="Kirst M."/>
            <person name="Kohler A."/>
            <person name="Kalluri U."/>
            <person name="Larimer F."/>
            <person name="Leebens-Mack J."/>
            <person name="Leple J.C."/>
            <person name="Locascio P."/>
            <person name="Lou Y."/>
            <person name="Lucas S."/>
            <person name="Martin F."/>
            <person name="Montanini B."/>
            <person name="Napoli C."/>
            <person name="Nelson D.R."/>
            <person name="Nelson C."/>
            <person name="Nieminen K."/>
            <person name="Nilsson O."/>
            <person name="Pereda V."/>
            <person name="Peter G."/>
            <person name="Philippe R."/>
            <person name="Pilate G."/>
            <person name="Poliakov A."/>
            <person name="Razumovskaya J."/>
            <person name="Richardson P."/>
            <person name="Rinaldi C."/>
            <person name="Ritland K."/>
            <person name="Rouze P."/>
            <person name="Ryaboy D."/>
            <person name="Schmutz J."/>
            <person name="Schrader J."/>
            <person name="Segerman B."/>
            <person name="Shin H."/>
            <person name="Siddiqui A."/>
            <person name="Sterky F."/>
            <person name="Terry A."/>
            <person name="Tsai C.J."/>
            <person name="Uberbacher E."/>
            <person name="Unneberg P."/>
            <person name="Vahala J."/>
            <person name="Wall K."/>
            <person name="Wessler S."/>
            <person name="Yang G."/>
            <person name="Yin T."/>
            <person name="Douglas C."/>
            <person name="Marra M."/>
            <person name="Sandberg G."/>
            <person name="Van de Peer Y."/>
            <person name="Rokhsar D."/>
        </authorList>
    </citation>
    <scope>NUCLEOTIDE SEQUENCE [LARGE SCALE GENOMIC DNA]</scope>
    <source>
        <strain evidence="2">cv. Nisqually</strain>
    </source>
</reference>
<dbReference type="AlphaFoldDB" id="A0A2K1YGD8"/>
<accession>A0A2K1YGD8</accession>
<proteinExistence type="predicted"/>
<dbReference type="STRING" id="3694.A0A2K1YGD8"/>
<name>A0A2K1YGD8_POPTR</name>
<gene>
    <name evidence="1" type="ORF">POPTR_011G064200</name>
</gene>
<evidence type="ECO:0000313" key="1">
    <source>
        <dbReference type="EMBL" id="PNT12086.1"/>
    </source>
</evidence>
<evidence type="ECO:0000313" key="2">
    <source>
        <dbReference type="Proteomes" id="UP000006729"/>
    </source>
</evidence>
<dbReference type="Proteomes" id="UP000006729">
    <property type="component" value="Chromosome 11"/>
</dbReference>
<dbReference type="PANTHER" id="PTHR34676:SF17">
    <property type="entry name" value="OS06G0684500 PROTEIN"/>
    <property type="match status" value="1"/>
</dbReference>
<sequence>MNTLYYALIRSEFNKITSLTHKGTNQVKEYKIDILVLQYELFKMLPSESITSMFIRITTIINSLDALEAKDLTKISLEELISSLMTHKIAIENQEREENPKKNLAFKIIHYNDNDDDKDSDDSNPSSSDEKEFMANMCFMAIKNKNELQSLDDESDPTYDELHDAFESLYDEFKKLAKNVLLTKEI</sequence>
<organism evidence="1 2">
    <name type="scientific">Populus trichocarpa</name>
    <name type="common">Western balsam poplar</name>
    <name type="synonym">Populus balsamifera subsp. trichocarpa</name>
    <dbReference type="NCBI Taxonomy" id="3694"/>
    <lineage>
        <taxon>Eukaryota</taxon>
        <taxon>Viridiplantae</taxon>
        <taxon>Streptophyta</taxon>
        <taxon>Embryophyta</taxon>
        <taxon>Tracheophyta</taxon>
        <taxon>Spermatophyta</taxon>
        <taxon>Magnoliopsida</taxon>
        <taxon>eudicotyledons</taxon>
        <taxon>Gunneridae</taxon>
        <taxon>Pentapetalae</taxon>
        <taxon>rosids</taxon>
        <taxon>fabids</taxon>
        <taxon>Malpighiales</taxon>
        <taxon>Salicaceae</taxon>
        <taxon>Saliceae</taxon>
        <taxon>Populus</taxon>
    </lineage>
</organism>
<evidence type="ECO:0008006" key="3">
    <source>
        <dbReference type="Google" id="ProtNLM"/>
    </source>
</evidence>
<dbReference type="PANTHER" id="PTHR34676">
    <property type="entry name" value="DUF4219 DOMAIN-CONTAINING PROTEIN-RELATED"/>
    <property type="match status" value="1"/>
</dbReference>